<evidence type="ECO:0000313" key="7">
    <source>
        <dbReference type="Proteomes" id="UP000662200"/>
    </source>
</evidence>
<comment type="similarity">
    <text evidence="1">Belongs to the peptidase M20 family.</text>
</comment>
<dbReference type="InterPro" id="IPR002933">
    <property type="entry name" value="Peptidase_M20"/>
</dbReference>
<dbReference type="RefSeq" id="WP_189112526.1">
    <property type="nucleotide sequence ID" value="NZ_BMQC01000001.1"/>
</dbReference>
<feature type="binding site" evidence="4">
    <location>
        <position position="265"/>
    </location>
    <ligand>
        <name>allantoate</name>
        <dbReference type="ChEBI" id="CHEBI:17536"/>
    </ligand>
</feature>
<feature type="domain" description="Peptidase M20 dimerisation" evidence="5">
    <location>
        <begin position="207"/>
        <end position="302"/>
    </location>
</feature>
<evidence type="ECO:0000256" key="3">
    <source>
        <dbReference type="PIRSR" id="PIRSR001235-1"/>
    </source>
</evidence>
<feature type="binding site" evidence="4">
    <location>
        <position position="207"/>
    </location>
    <ligand>
        <name>allantoate</name>
        <dbReference type="ChEBI" id="CHEBI:17536"/>
    </ligand>
</feature>
<gene>
    <name evidence="6" type="ORF">GCM10010124_05630</name>
</gene>
<dbReference type="GO" id="GO:0046872">
    <property type="term" value="F:metal ion binding"/>
    <property type="evidence" value="ECO:0007669"/>
    <property type="project" value="UniProtKB-KW"/>
</dbReference>
<dbReference type="InterPro" id="IPR010158">
    <property type="entry name" value="Amidase_Cbmase"/>
</dbReference>
<dbReference type="SUPFAM" id="SSF55031">
    <property type="entry name" value="Bacterial exopeptidase dimerisation domain"/>
    <property type="match status" value="1"/>
</dbReference>
<proteinExistence type="inferred from homology"/>
<evidence type="ECO:0000256" key="1">
    <source>
        <dbReference type="ARBA" id="ARBA00006153"/>
    </source>
</evidence>
<dbReference type="Gene3D" id="3.30.70.360">
    <property type="match status" value="1"/>
</dbReference>
<dbReference type="NCBIfam" id="TIGR01879">
    <property type="entry name" value="hydantase"/>
    <property type="match status" value="1"/>
</dbReference>
<feature type="binding site" evidence="4">
    <location>
        <position position="278"/>
    </location>
    <ligand>
        <name>allantoate</name>
        <dbReference type="ChEBI" id="CHEBI:17536"/>
    </ligand>
</feature>
<comment type="cofactor">
    <cofactor evidence="3">
        <name>Zn(2+)</name>
        <dbReference type="ChEBI" id="CHEBI:29105"/>
    </cofactor>
    <text evidence="3">Binds 2 Zn(2+) ions per subunit.</text>
</comment>
<dbReference type="EMBL" id="BMQC01000001">
    <property type="protein sequence ID" value="GGK15874.1"/>
    <property type="molecule type" value="Genomic_DNA"/>
</dbReference>
<dbReference type="PIRSF" id="PIRSF001235">
    <property type="entry name" value="Amidase_carbamoylase"/>
    <property type="match status" value="1"/>
</dbReference>
<dbReference type="Pfam" id="PF01546">
    <property type="entry name" value="Peptidase_M20"/>
    <property type="match status" value="1"/>
</dbReference>
<feature type="binding site" evidence="3">
    <location>
        <position position="76"/>
    </location>
    <ligand>
        <name>Zn(2+)</name>
        <dbReference type="ChEBI" id="CHEBI:29105"/>
        <label>1</label>
    </ligand>
</feature>
<dbReference type="GO" id="GO:0016813">
    <property type="term" value="F:hydrolase activity, acting on carbon-nitrogen (but not peptide) bonds, in linear amidines"/>
    <property type="evidence" value="ECO:0007669"/>
    <property type="project" value="InterPro"/>
</dbReference>
<evidence type="ECO:0000256" key="4">
    <source>
        <dbReference type="PIRSR" id="PIRSR001235-2"/>
    </source>
</evidence>
<dbReference type="InterPro" id="IPR036264">
    <property type="entry name" value="Bact_exopeptidase_dim_dom"/>
</dbReference>
<keyword evidence="7" id="KW-1185">Reference proteome</keyword>
<dbReference type="Pfam" id="PF07687">
    <property type="entry name" value="M20_dimer"/>
    <property type="match status" value="1"/>
</dbReference>
<dbReference type="NCBIfam" id="NF006770">
    <property type="entry name" value="PRK09290.1-4"/>
    <property type="match status" value="1"/>
</dbReference>
<organism evidence="6 7">
    <name type="scientific">Pilimelia terevasa</name>
    <dbReference type="NCBI Taxonomy" id="53372"/>
    <lineage>
        <taxon>Bacteria</taxon>
        <taxon>Bacillati</taxon>
        <taxon>Actinomycetota</taxon>
        <taxon>Actinomycetes</taxon>
        <taxon>Micromonosporales</taxon>
        <taxon>Micromonosporaceae</taxon>
        <taxon>Pilimelia</taxon>
    </lineage>
</organism>
<name>A0A8J3BHU5_9ACTN</name>
<sequence length="394" mass="40519">MTAFRALWDELATLGRDRGTGGYLRYAYSPAERACRDWFAAQAAARDLPVEADGNGNLFAWWGDPAAGDAVLTGSHFDSVPHGGAYDGPLGIVSAFLAVDALRARGHRPARPVAVAAFVEEEGARFGVPCLGSRLLTGAVDADAAGALRDADGVSFAQAHGGAPAGARPDLLARFGTAVELHVEQGRGLAEVGAAVGVGTAIWPHGRWRVTLTGEPNHAGTTAMADRRDPMLTAAFLVLAANKQARLRAARATVGRVQVRPNATNAIPERVTAWLDARAADTATLTALVEGLTAQVAERAVRDGTEVGWAAESVTAEVGFDPALAARLAALLDGAPLLPTAAGHDAGVLSAHLPTAMLFVRNHTGVSHSPAEHADDADCVAGVDALASVLAGLT</sequence>
<evidence type="ECO:0000259" key="5">
    <source>
        <dbReference type="Pfam" id="PF07687"/>
    </source>
</evidence>
<feature type="binding site" evidence="3">
    <location>
        <position position="368"/>
    </location>
    <ligand>
        <name>Zn(2+)</name>
        <dbReference type="ChEBI" id="CHEBI:29105"/>
        <label>2</label>
    </ligand>
</feature>
<dbReference type="Gene3D" id="3.40.630.10">
    <property type="entry name" value="Zn peptidases"/>
    <property type="match status" value="1"/>
</dbReference>
<protein>
    <submittedName>
        <fullName evidence="6">Zn-dependent hydrolase</fullName>
    </submittedName>
</protein>
<keyword evidence="3" id="KW-0862">Zinc</keyword>
<feature type="binding site" evidence="3">
    <location>
        <position position="87"/>
    </location>
    <ligand>
        <name>Zn(2+)</name>
        <dbReference type="ChEBI" id="CHEBI:29105"/>
        <label>1</label>
    </ligand>
</feature>
<feature type="binding site" evidence="3">
    <location>
        <position position="182"/>
    </location>
    <ligand>
        <name>Zn(2+)</name>
        <dbReference type="ChEBI" id="CHEBI:29105"/>
        <label>1</label>
    </ligand>
</feature>
<dbReference type="PANTHER" id="PTHR32494:SF5">
    <property type="entry name" value="ALLANTOATE AMIDOHYDROLASE"/>
    <property type="match status" value="1"/>
</dbReference>
<dbReference type="AlphaFoldDB" id="A0A8J3BHU5"/>
<evidence type="ECO:0000313" key="6">
    <source>
        <dbReference type="EMBL" id="GGK15874.1"/>
    </source>
</evidence>
<accession>A0A8J3BHU5</accession>
<keyword evidence="3" id="KW-0479">Metal-binding</keyword>
<dbReference type="InterPro" id="IPR011650">
    <property type="entry name" value="Peptidase_M20_dimer"/>
</dbReference>
<comment type="caution">
    <text evidence="6">The sequence shown here is derived from an EMBL/GenBank/DDBJ whole genome shotgun (WGS) entry which is preliminary data.</text>
</comment>
<dbReference type="Proteomes" id="UP000662200">
    <property type="component" value="Unassembled WGS sequence"/>
</dbReference>
<keyword evidence="2 6" id="KW-0378">Hydrolase</keyword>
<reference evidence="6" key="2">
    <citation type="submission" date="2020-09" db="EMBL/GenBank/DDBJ databases">
        <authorList>
            <person name="Sun Q."/>
            <person name="Ohkuma M."/>
        </authorList>
    </citation>
    <scope>NUCLEOTIDE SEQUENCE</scope>
    <source>
        <strain evidence="6">JCM 3091</strain>
    </source>
</reference>
<reference evidence="6" key="1">
    <citation type="journal article" date="2014" name="Int. J. Syst. Evol. Microbiol.">
        <title>Complete genome sequence of Corynebacterium casei LMG S-19264T (=DSM 44701T), isolated from a smear-ripened cheese.</title>
        <authorList>
            <consortium name="US DOE Joint Genome Institute (JGI-PGF)"/>
            <person name="Walter F."/>
            <person name="Albersmeier A."/>
            <person name="Kalinowski J."/>
            <person name="Ruckert C."/>
        </authorList>
    </citation>
    <scope>NUCLEOTIDE SEQUENCE</scope>
    <source>
        <strain evidence="6">JCM 3091</strain>
    </source>
</reference>
<evidence type="ECO:0000256" key="2">
    <source>
        <dbReference type="ARBA" id="ARBA00022801"/>
    </source>
</evidence>
<feature type="binding site" evidence="3">
    <location>
        <position position="122"/>
    </location>
    <ligand>
        <name>Zn(2+)</name>
        <dbReference type="ChEBI" id="CHEBI:29105"/>
        <label>2</label>
    </ligand>
</feature>
<dbReference type="PANTHER" id="PTHR32494">
    <property type="entry name" value="ALLANTOATE DEIMINASE-RELATED"/>
    <property type="match status" value="1"/>
</dbReference>
<feature type="binding site" evidence="3">
    <location>
        <position position="87"/>
    </location>
    <ligand>
        <name>Zn(2+)</name>
        <dbReference type="ChEBI" id="CHEBI:29105"/>
        <label>2</label>
    </ligand>
</feature>
<dbReference type="SUPFAM" id="SSF53187">
    <property type="entry name" value="Zn-dependent exopeptidases"/>
    <property type="match status" value="1"/>
</dbReference>